<dbReference type="SUPFAM" id="SSF53335">
    <property type="entry name" value="S-adenosyl-L-methionine-dependent methyltransferases"/>
    <property type="match status" value="1"/>
</dbReference>
<keyword evidence="1" id="KW-0808">Transferase</keyword>
<dbReference type="Proteomes" id="UP001369736">
    <property type="component" value="Unassembled WGS sequence"/>
</dbReference>
<name>A0ABU8MA22_9PSEU</name>
<comment type="caution">
    <text evidence="1">The sequence shown here is derived from an EMBL/GenBank/DDBJ whole genome shotgun (WGS) entry which is preliminary data.</text>
</comment>
<evidence type="ECO:0000313" key="2">
    <source>
        <dbReference type="Proteomes" id="UP001369736"/>
    </source>
</evidence>
<gene>
    <name evidence="1" type="ORF">WCD58_19125</name>
</gene>
<reference evidence="1 2" key="1">
    <citation type="submission" date="2024-03" db="EMBL/GenBank/DDBJ databases">
        <title>Actinomycetospora sp. OC33-EN07, a novel actinomycete isolated from wild orchid (Aerides multiflora).</title>
        <authorList>
            <person name="Suriyachadkun C."/>
        </authorList>
    </citation>
    <scope>NUCLEOTIDE SEQUENCE [LARGE SCALE GENOMIC DNA]</scope>
    <source>
        <strain evidence="1 2">OC33-EN07</strain>
    </source>
</reference>
<keyword evidence="2" id="KW-1185">Reference proteome</keyword>
<dbReference type="GO" id="GO:0008168">
    <property type="term" value="F:methyltransferase activity"/>
    <property type="evidence" value="ECO:0007669"/>
    <property type="project" value="UniProtKB-KW"/>
</dbReference>
<dbReference type="PANTHER" id="PTHR43861:SF1">
    <property type="entry name" value="TRANS-ACONITATE 2-METHYLTRANSFERASE"/>
    <property type="match status" value="1"/>
</dbReference>
<dbReference type="Pfam" id="PF01209">
    <property type="entry name" value="Ubie_methyltran"/>
    <property type="match status" value="1"/>
</dbReference>
<dbReference type="Gene3D" id="3.40.50.150">
    <property type="entry name" value="Vaccinia Virus protein VP39"/>
    <property type="match status" value="1"/>
</dbReference>
<dbReference type="InterPro" id="IPR029063">
    <property type="entry name" value="SAM-dependent_MTases_sf"/>
</dbReference>
<accession>A0ABU8MA22</accession>
<dbReference type="CDD" id="cd02440">
    <property type="entry name" value="AdoMet_MTases"/>
    <property type="match status" value="1"/>
</dbReference>
<dbReference type="PANTHER" id="PTHR43861">
    <property type="entry name" value="TRANS-ACONITATE 2-METHYLTRANSFERASE-RELATED"/>
    <property type="match status" value="1"/>
</dbReference>
<dbReference type="EC" id="2.1.1.-" evidence="1"/>
<dbReference type="GO" id="GO:0032259">
    <property type="term" value="P:methylation"/>
    <property type="evidence" value="ECO:0007669"/>
    <property type="project" value="UniProtKB-KW"/>
</dbReference>
<keyword evidence="1" id="KW-0489">Methyltransferase</keyword>
<evidence type="ECO:0000313" key="1">
    <source>
        <dbReference type="EMBL" id="MEJ2863288.1"/>
    </source>
</evidence>
<protein>
    <submittedName>
        <fullName evidence="1">Class I SAM-dependent methyltransferase</fullName>
        <ecNumber evidence="1">2.1.1.-</ecNumber>
    </submittedName>
</protein>
<proteinExistence type="predicted"/>
<organism evidence="1 2">
    <name type="scientific">Actinomycetospora flava</name>
    <dbReference type="NCBI Taxonomy" id="3129232"/>
    <lineage>
        <taxon>Bacteria</taxon>
        <taxon>Bacillati</taxon>
        <taxon>Actinomycetota</taxon>
        <taxon>Actinomycetes</taxon>
        <taxon>Pseudonocardiales</taxon>
        <taxon>Pseudonocardiaceae</taxon>
        <taxon>Actinomycetospora</taxon>
    </lineage>
</organism>
<sequence length="231" mass="25122">MSAQFDQDAASYDRLVGANPGYHEHLRLSAQRLGLPDRGAGAVLLDVGCGTGLSTAALVETYPEARVVAVDASAEMLAKAREKAWPETVRFVHSRAEDLTAALAREGLEGPFDGLLAAYLVRNLPDRDAGVAVLVDHLTPGAPIAVHEYSVADSAYARSVWSAVCWAVIIPLGRRVTGDASLYRYLWRSVLAFDGLTRLEQRLRDAGLREVHTRPVDGWQRGIVHTVLGRR</sequence>
<dbReference type="EMBL" id="JBBEGM010000008">
    <property type="protein sequence ID" value="MEJ2863288.1"/>
    <property type="molecule type" value="Genomic_DNA"/>
</dbReference>